<accession>A0AAV9ZB90</accession>
<sequence>MHANELCLPLLPLGNVDSMSLQQIASALAKFPELALLDFHSLNLFIRYASLAKEEIEFSIPNRELCPPSLPTKILRVLASALGECDTRLIEICWSAFGELVWTQPEIAATNEEILAFNDAALLHQTSFRHLFPPVRSCQSPICVNHRDDKSIMTLKEPLTHRATLFTVKHGALPIYTTSFYCRACHIRYYHDYHVHKQSSLRTYYGGVPDVVQVAQHFFVESALLELFANNMVFGWLSGTNCARIYNEALSSPHAHILNNKTAFPAIYQDTRHFTPDDWTVTRFIRKEDTMNGFFLYSLLLHKAEHNGILVLPHDEASQRDRLQPALAERNSAMEGTGQECYAHACDLCFHIIENEHGQLTKLQAAGCDGNTIGHRSCKVHDCKNPLPNLRHHFCEQHGHLRLKCAVVECSADHAAGHRTCDRTEHRALETAYFKRGNAMFQLRSRLKKAGVSVPNNSVSGLDTSREGEDEEVVFEMGPGGPVELDPDECEGKPETGNRRMRAIFGGRWTHNEQLIMRPCGVILSRATLFGSEAVSAVHAFAKATFPTPESTPEFFIFDNNCKLDAHQRAIGDEHFRNTGKPVDVFHFQCKHKLTDLHCQRYCNPAAFPEMIGPDGKWRFNTSICEQTNVWFGGFIAVVRDMEATRYNFFLDEMIKRRNRYIVAELERKGHFPWNVPMSSLFPSSD</sequence>
<gene>
    <name evidence="3" type="ORF">R3P38DRAFT_3295424</name>
</gene>
<feature type="domain" description="CxC5 like cysteine cluster associated with KDZ" evidence="1">
    <location>
        <begin position="127"/>
        <end position="249"/>
    </location>
</feature>
<dbReference type="Proteomes" id="UP001362999">
    <property type="component" value="Unassembled WGS sequence"/>
</dbReference>
<proteinExistence type="predicted"/>
<comment type="caution">
    <text evidence="3">The sequence shown here is derived from an EMBL/GenBank/DDBJ whole genome shotgun (WGS) entry which is preliminary data.</text>
</comment>
<name>A0AAV9ZB90_9AGAR</name>
<organism evidence="3 4">
    <name type="scientific">Favolaschia claudopus</name>
    <dbReference type="NCBI Taxonomy" id="2862362"/>
    <lineage>
        <taxon>Eukaryota</taxon>
        <taxon>Fungi</taxon>
        <taxon>Dikarya</taxon>
        <taxon>Basidiomycota</taxon>
        <taxon>Agaricomycotina</taxon>
        <taxon>Agaricomycetes</taxon>
        <taxon>Agaricomycetidae</taxon>
        <taxon>Agaricales</taxon>
        <taxon>Marasmiineae</taxon>
        <taxon>Mycenaceae</taxon>
        <taxon>Favolaschia</taxon>
    </lineage>
</organism>
<keyword evidence="4" id="KW-1185">Reference proteome</keyword>
<evidence type="ECO:0008006" key="5">
    <source>
        <dbReference type="Google" id="ProtNLM"/>
    </source>
</evidence>
<dbReference type="InterPro" id="IPR040898">
    <property type="entry name" value="CxC6"/>
</dbReference>
<reference evidence="3 4" key="1">
    <citation type="journal article" date="2024" name="J Genomics">
        <title>Draft genome sequencing and assembly of Favolaschia claudopus CIRM-BRFM 2984 isolated from oak limbs.</title>
        <authorList>
            <person name="Navarro D."/>
            <person name="Drula E."/>
            <person name="Chaduli D."/>
            <person name="Cazenave R."/>
            <person name="Ahrendt S."/>
            <person name="Wang J."/>
            <person name="Lipzen A."/>
            <person name="Daum C."/>
            <person name="Barry K."/>
            <person name="Grigoriev I.V."/>
            <person name="Favel A."/>
            <person name="Rosso M.N."/>
            <person name="Martin F."/>
        </authorList>
    </citation>
    <scope>NUCLEOTIDE SEQUENCE [LARGE SCALE GENOMIC DNA]</scope>
    <source>
        <strain evidence="3 4">CIRM-BRFM 2984</strain>
    </source>
</reference>
<evidence type="ECO:0000259" key="2">
    <source>
        <dbReference type="Pfam" id="PF18721"/>
    </source>
</evidence>
<feature type="domain" description="CxC6 like cysteine cluster associated with KDZ" evidence="2">
    <location>
        <begin position="368"/>
        <end position="431"/>
    </location>
</feature>
<evidence type="ECO:0000259" key="1">
    <source>
        <dbReference type="Pfam" id="PF18718"/>
    </source>
</evidence>
<dbReference type="EMBL" id="JAWWNJ010000169">
    <property type="protein sequence ID" value="KAK6977414.1"/>
    <property type="molecule type" value="Genomic_DNA"/>
</dbReference>
<protein>
    <recommendedName>
        <fullName evidence="5">CxC5 like cysteine cluster associated with KDZ domain-containing protein</fullName>
    </recommendedName>
</protein>
<dbReference type="Pfam" id="PF18718">
    <property type="entry name" value="CxC5"/>
    <property type="match status" value="1"/>
</dbReference>
<dbReference type="InterPro" id="IPR041539">
    <property type="entry name" value="CxC5"/>
</dbReference>
<dbReference type="AlphaFoldDB" id="A0AAV9ZB90"/>
<dbReference type="Pfam" id="PF18721">
    <property type="entry name" value="CxC6"/>
    <property type="match status" value="1"/>
</dbReference>
<evidence type="ECO:0000313" key="3">
    <source>
        <dbReference type="EMBL" id="KAK6977414.1"/>
    </source>
</evidence>
<evidence type="ECO:0000313" key="4">
    <source>
        <dbReference type="Proteomes" id="UP001362999"/>
    </source>
</evidence>